<keyword evidence="2" id="KW-1185">Reference proteome</keyword>
<organism evidence="1 2">
    <name type="scientific">Mucilaginibacter gotjawali</name>
    <dbReference type="NCBI Taxonomy" id="1550579"/>
    <lineage>
        <taxon>Bacteria</taxon>
        <taxon>Pseudomonadati</taxon>
        <taxon>Bacteroidota</taxon>
        <taxon>Sphingobacteriia</taxon>
        <taxon>Sphingobacteriales</taxon>
        <taxon>Sphingobacteriaceae</taxon>
        <taxon>Mucilaginibacter</taxon>
    </lineage>
</organism>
<gene>
    <name evidence="1" type="ORF">FHS11_001349</name>
</gene>
<dbReference type="AlphaFoldDB" id="A0A839SC95"/>
<comment type="caution">
    <text evidence="1">The sequence shown here is derived from an EMBL/GenBank/DDBJ whole genome shotgun (WGS) entry which is preliminary data.</text>
</comment>
<protein>
    <submittedName>
        <fullName evidence="1">Uncharacterized protein</fullName>
    </submittedName>
</protein>
<sequence>MIVIHAEMYDMSEFFSHKSKIYYSIPDKQMTAISNL</sequence>
<name>A0A839SC95_9SPHI</name>
<dbReference type="EMBL" id="JACHWX010000003">
    <property type="protein sequence ID" value="MBB3054932.1"/>
    <property type="molecule type" value="Genomic_DNA"/>
</dbReference>
<accession>A0A839SC95</accession>
<evidence type="ECO:0000313" key="1">
    <source>
        <dbReference type="EMBL" id="MBB3054932.1"/>
    </source>
</evidence>
<proteinExistence type="predicted"/>
<dbReference type="Proteomes" id="UP000539265">
    <property type="component" value="Unassembled WGS sequence"/>
</dbReference>
<evidence type="ECO:0000313" key="2">
    <source>
        <dbReference type="Proteomes" id="UP000539265"/>
    </source>
</evidence>
<reference evidence="1" key="1">
    <citation type="submission" date="2020-08" db="EMBL/GenBank/DDBJ databases">
        <title>Genomic Encyclopedia of Type Strains, Phase III (KMG-III): the genomes of soil and plant-associated and newly described type strains.</title>
        <authorList>
            <person name="Whitman W."/>
        </authorList>
    </citation>
    <scope>NUCLEOTIDE SEQUENCE [LARGE SCALE GENOMIC DNA]</scope>
    <source>
        <strain evidence="1">CECT 8628</strain>
    </source>
</reference>